<feature type="chain" id="PRO_5046134990" evidence="5">
    <location>
        <begin position="26"/>
        <end position="318"/>
    </location>
</feature>
<dbReference type="Gene3D" id="3.60.15.10">
    <property type="entry name" value="Ribonuclease Z/Hydroxyacylglutathione hydrolase-like"/>
    <property type="match status" value="1"/>
</dbReference>
<dbReference type="Proteomes" id="UP000321323">
    <property type="component" value="Chromosome"/>
</dbReference>
<evidence type="ECO:0000256" key="4">
    <source>
        <dbReference type="ARBA" id="ARBA00022833"/>
    </source>
</evidence>
<evidence type="ECO:0000256" key="2">
    <source>
        <dbReference type="ARBA" id="ARBA00022723"/>
    </source>
</evidence>
<organism evidence="7 8">
    <name type="scientific">[Empedobacter] haloabium</name>
    <dbReference type="NCBI Taxonomy" id="592317"/>
    <lineage>
        <taxon>Bacteria</taxon>
        <taxon>Pseudomonadati</taxon>
        <taxon>Pseudomonadota</taxon>
        <taxon>Betaproteobacteria</taxon>
        <taxon>Burkholderiales</taxon>
        <taxon>Oxalobacteraceae</taxon>
        <taxon>Telluria group</taxon>
        <taxon>Telluria group incertae sedis</taxon>
    </lineage>
</organism>
<dbReference type="EMBL" id="CP136508">
    <property type="protein sequence ID" value="WUR15543.1"/>
    <property type="molecule type" value="Genomic_DNA"/>
</dbReference>
<evidence type="ECO:0000256" key="5">
    <source>
        <dbReference type="SAM" id="SignalP"/>
    </source>
</evidence>
<accession>A0ABZ1UTU4</accession>
<dbReference type="CDD" id="cd07720">
    <property type="entry name" value="OPHC2-like_MBL-fold"/>
    <property type="match status" value="1"/>
</dbReference>
<feature type="domain" description="Metallo-beta-lactamase" evidence="6">
    <location>
        <begin position="86"/>
        <end position="291"/>
    </location>
</feature>
<evidence type="ECO:0000256" key="3">
    <source>
        <dbReference type="ARBA" id="ARBA00022801"/>
    </source>
</evidence>
<dbReference type="PANTHER" id="PTHR42978:SF6">
    <property type="entry name" value="QUORUM-QUENCHING LACTONASE YTNP-RELATED"/>
    <property type="match status" value="1"/>
</dbReference>
<name>A0ABZ1UTU4_9BURK</name>
<proteinExistence type="inferred from homology"/>
<keyword evidence="5" id="KW-0732">Signal</keyword>
<keyword evidence="2" id="KW-0479">Metal-binding</keyword>
<sequence length="318" mass="33679">MSRQIVPAQAALLAALALSSAIASAAAPMVKTQAPGFYRTMVGDFEVTVVNDGTVDLPMDKLLQAPKPKIDQALSHHYLTAPVETSVNAFLVNTGSKLVLIDAGAGNLFGPTLGKLVNSIKAAGYQPEQIDEIYITHLHPDHIGGLNTGDKPAFPNAVVRADKHDTDYWLSKTQMESAPADKKGYFQGAQGALGPYANANRLQPFNGNTELVPGVRATSSYGHTPGHTTYVVESRGQKLVLIGDLMHAKFIQFDDPSVTIGFDSDSKAALAARKAAFAHAAKEGALIGAAHLPFPGLGHLRGSGKGYEFIPVNYTVPR</sequence>
<evidence type="ECO:0000259" key="6">
    <source>
        <dbReference type="SMART" id="SM00849"/>
    </source>
</evidence>
<dbReference type="SUPFAM" id="SSF56281">
    <property type="entry name" value="Metallo-hydrolase/oxidoreductase"/>
    <property type="match status" value="1"/>
</dbReference>
<dbReference type="InterPro" id="IPR001279">
    <property type="entry name" value="Metallo-B-lactamas"/>
</dbReference>
<dbReference type="InterPro" id="IPR036866">
    <property type="entry name" value="RibonucZ/Hydroxyglut_hydro"/>
</dbReference>
<dbReference type="SMART" id="SM00849">
    <property type="entry name" value="Lactamase_B"/>
    <property type="match status" value="1"/>
</dbReference>
<keyword evidence="8" id="KW-1185">Reference proteome</keyword>
<evidence type="ECO:0000256" key="1">
    <source>
        <dbReference type="ARBA" id="ARBA00007749"/>
    </source>
</evidence>
<gene>
    <name evidence="7" type="ORF">E7V67_010715</name>
</gene>
<protein>
    <submittedName>
        <fullName evidence="7">MBL fold metallo-hydrolase</fullName>
    </submittedName>
</protein>
<evidence type="ECO:0000313" key="8">
    <source>
        <dbReference type="Proteomes" id="UP000321323"/>
    </source>
</evidence>
<comment type="similarity">
    <text evidence="1">Belongs to the metallo-beta-lactamase superfamily.</text>
</comment>
<dbReference type="PANTHER" id="PTHR42978">
    <property type="entry name" value="QUORUM-QUENCHING LACTONASE YTNP-RELATED-RELATED"/>
    <property type="match status" value="1"/>
</dbReference>
<feature type="signal peptide" evidence="5">
    <location>
        <begin position="1"/>
        <end position="25"/>
    </location>
</feature>
<keyword evidence="3" id="KW-0378">Hydrolase</keyword>
<dbReference type="Pfam" id="PF00753">
    <property type="entry name" value="Lactamase_B"/>
    <property type="match status" value="1"/>
</dbReference>
<reference evidence="7 8" key="1">
    <citation type="journal article" date="2019" name="Int. J. Syst. Evol. Microbiol.">
        <title>The Draft Whole-Genome Sequence of the Antibiotic Producer Empedobacter haloabium ATCC 31962 Provides Indications for Its Taxonomic Reclassification.</title>
        <authorList>
            <person name="Miess H."/>
            <person name="Arlt P."/>
            <person name="Apel A.K."/>
            <person name="Weber T."/>
            <person name="Nieselt K."/>
            <person name="Hanssen F."/>
            <person name="Czemmel S."/>
            <person name="Nahnsen S."/>
            <person name="Gross H."/>
        </authorList>
    </citation>
    <scope>NUCLEOTIDE SEQUENCE [LARGE SCALE GENOMIC DNA]</scope>
    <source>
        <strain evidence="7 8">ATCC 31962</strain>
    </source>
</reference>
<evidence type="ECO:0000313" key="7">
    <source>
        <dbReference type="EMBL" id="WUR15543.1"/>
    </source>
</evidence>
<keyword evidence="4" id="KW-0862">Zinc</keyword>
<dbReference type="InterPro" id="IPR051013">
    <property type="entry name" value="MBL_superfamily_lactonases"/>
</dbReference>